<evidence type="ECO:0000313" key="2">
    <source>
        <dbReference type="EMBL" id="KAG0555059.1"/>
    </source>
</evidence>
<organism evidence="2 3">
    <name type="scientific">Ceratodon purpureus</name>
    <name type="common">Fire moss</name>
    <name type="synonym">Dicranum purpureum</name>
    <dbReference type="NCBI Taxonomy" id="3225"/>
    <lineage>
        <taxon>Eukaryota</taxon>
        <taxon>Viridiplantae</taxon>
        <taxon>Streptophyta</taxon>
        <taxon>Embryophyta</taxon>
        <taxon>Bryophyta</taxon>
        <taxon>Bryophytina</taxon>
        <taxon>Bryopsida</taxon>
        <taxon>Dicranidae</taxon>
        <taxon>Pseudoditrichales</taxon>
        <taxon>Ditrichaceae</taxon>
        <taxon>Ceratodon</taxon>
    </lineage>
</organism>
<comment type="caution">
    <text evidence="2">The sequence shown here is derived from an EMBL/GenBank/DDBJ whole genome shotgun (WGS) entry which is preliminary data.</text>
</comment>
<evidence type="ECO:0000313" key="3">
    <source>
        <dbReference type="Proteomes" id="UP000822688"/>
    </source>
</evidence>
<keyword evidence="3" id="KW-1185">Reference proteome</keyword>
<name>A0A8T0GAN6_CERPU</name>
<feature type="region of interest" description="Disordered" evidence="1">
    <location>
        <begin position="1"/>
        <end position="34"/>
    </location>
</feature>
<dbReference type="EMBL" id="CM026433">
    <property type="protein sequence ID" value="KAG0555059.1"/>
    <property type="molecule type" value="Genomic_DNA"/>
</dbReference>
<feature type="compositionally biased region" description="Basic and acidic residues" evidence="1">
    <location>
        <begin position="80"/>
        <end position="96"/>
    </location>
</feature>
<reference evidence="2" key="1">
    <citation type="submission" date="2020-06" db="EMBL/GenBank/DDBJ databases">
        <title>WGS assembly of Ceratodon purpureus strain R40.</title>
        <authorList>
            <person name="Carey S.B."/>
            <person name="Jenkins J."/>
            <person name="Shu S."/>
            <person name="Lovell J.T."/>
            <person name="Sreedasyam A."/>
            <person name="Maumus F."/>
            <person name="Tiley G.P."/>
            <person name="Fernandez-Pozo N."/>
            <person name="Barry K."/>
            <person name="Chen C."/>
            <person name="Wang M."/>
            <person name="Lipzen A."/>
            <person name="Daum C."/>
            <person name="Saski C.A."/>
            <person name="Payton A.C."/>
            <person name="Mcbreen J.C."/>
            <person name="Conrad R.E."/>
            <person name="Kollar L.M."/>
            <person name="Olsson S."/>
            <person name="Huttunen S."/>
            <person name="Landis J.B."/>
            <person name="Wickett N.J."/>
            <person name="Johnson M.G."/>
            <person name="Rensing S.A."/>
            <person name="Grimwood J."/>
            <person name="Schmutz J."/>
            <person name="Mcdaniel S.F."/>
        </authorList>
    </citation>
    <scope>NUCLEOTIDE SEQUENCE</scope>
    <source>
        <strain evidence="2">R40</strain>
    </source>
</reference>
<dbReference type="AlphaFoldDB" id="A0A8T0GAN6"/>
<proteinExistence type="predicted"/>
<accession>A0A8T0GAN6</accession>
<protein>
    <submittedName>
        <fullName evidence="2">Uncharacterized protein</fullName>
    </submittedName>
</protein>
<sequence length="102" mass="11264">MHVRVSIPNYPEHRRESSAVRAPFSPGNDAPVGRAQAPALERPIEGANEVRFQQFRGRWNGKRGIETVVTRAVAMAPGTEAKERGQRTTEDGEARSRSAIAR</sequence>
<evidence type="ECO:0000256" key="1">
    <source>
        <dbReference type="SAM" id="MobiDB-lite"/>
    </source>
</evidence>
<feature type="region of interest" description="Disordered" evidence="1">
    <location>
        <begin position="76"/>
        <end position="102"/>
    </location>
</feature>
<dbReference type="Proteomes" id="UP000822688">
    <property type="component" value="Chromosome 12"/>
</dbReference>
<gene>
    <name evidence="2" type="ORF">KC19_12G141100</name>
</gene>